<feature type="domain" description="Zn(2)-C6 fungal-type" evidence="3">
    <location>
        <begin position="285"/>
        <end position="337"/>
    </location>
</feature>
<dbReference type="STRING" id="100787.A0A0G4KH66"/>
<name>A0A0G4KH66_VERLO</name>
<evidence type="ECO:0000256" key="1">
    <source>
        <dbReference type="ARBA" id="ARBA00023242"/>
    </source>
</evidence>
<dbReference type="CDD" id="cd00067">
    <property type="entry name" value="GAL4"/>
    <property type="match status" value="1"/>
</dbReference>
<dbReference type="PANTHER" id="PTHR47784">
    <property type="entry name" value="STEROL UPTAKE CONTROL PROTEIN 2"/>
    <property type="match status" value="1"/>
</dbReference>
<evidence type="ECO:0000313" key="4">
    <source>
        <dbReference type="EMBL" id="CRJ95964.1"/>
    </source>
</evidence>
<organism evidence="4 5">
    <name type="scientific">Verticillium longisporum</name>
    <name type="common">Verticillium dahliae var. longisporum</name>
    <dbReference type="NCBI Taxonomy" id="100787"/>
    <lineage>
        <taxon>Eukaryota</taxon>
        <taxon>Fungi</taxon>
        <taxon>Dikarya</taxon>
        <taxon>Ascomycota</taxon>
        <taxon>Pezizomycotina</taxon>
        <taxon>Sordariomycetes</taxon>
        <taxon>Hypocreomycetidae</taxon>
        <taxon>Glomerellales</taxon>
        <taxon>Plectosphaerellaceae</taxon>
        <taxon>Verticillium</taxon>
    </lineage>
</organism>
<keyword evidence="1" id="KW-0539">Nucleus</keyword>
<dbReference type="Gene3D" id="4.10.240.10">
    <property type="entry name" value="Zn(2)-C6 fungal-type DNA-binding domain"/>
    <property type="match status" value="1"/>
</dbReference>
<reference evidence="4 5" key="1">
    <citation type="submission" date="2015-05" db="EMBL/GenBank/DDBJ databases">
        <authorList>
            <person name="Wang D.B."/>
            <person name="Wang M."/>
        </authorList>
    </citation>
    <scope>NUCLEOTIDE SEQUENCE [LARGE SCALE GENOMIC DNA]</scope>
    <source>
        <strain evidence="4">VL1</strain>
    </source>
</reference>
<dbReference type="AlphaFoldDB" id="A0A0G4KH66"/>
<feature type="region of interest" description="Disordered" evidence="2">
    <location>
        <begin position="55"/>
        <end position="82"/>
    </location>
</feature>
<keyword evidence="5" id="KW-1185">Reference proteome</keyword>
<protein>
    <recommendedName>
        <fullName evidence="3">Zn(2)-C6 fungal-type domain-containing protein</fullName>
    </recommendedName>
</protein>
<evidence type="ECO:0000313" key="5">
    <source>
        <dbReference type="Proteomes" id="UP000044602"/>
    </source>
</evidence>
<feature type="compositionally biased region" description="Basic and acidic residues" evidence="2">
    <location>
        <begin position="346"/>
        <end position="367"/>
    </location>
</feature>
<sequence length="660" mass="73005">MSSTDNQMTRFLFAILKQKNLKDIDWNLVAHDPVLSQPITNGHAARMRYSRFRSSMLGLEPQKRNRTNQKNKVTKSKKDQKTIKPEDLVKAEPGLQNHTAYLDARSGSPLEMNAHTSQPMYHQNHFTPPSMASPAGPESHSAPQMRLLTPCSDDMLSAAHPLHFSPPASVLGAFDMPAARHCGHEHEHSLEPGQDHALWPGSPAFSAFDAAYNLDEYSIGTTCDHHMAAAQQDAQHATSGLGLGLSGHVGVKSEHWDPAYRRLPFWVARHLGYFHLHMAPRRSHTKSRKGCEDCKRRKVKLTRHVSTKCDEKHPTCFHCALHGIPCAYAAPKQDTRVAPPAPSCRSRREPHPSTSDPPKHGSGDPGRRGQPATTPASIASSGSSGDLTLTMGGGTDFLQLDFRQRGGLVPPLNDMNLGGRELELMHHYSVNTADTLAIRDDVRHIWRHVIPEEGDRHAFIMDGMLAISALHKSLLVPSMRQDYLTLAAHYQSSGLKGYTLQLPDVNIKNWIPVFCFAALTVIYVSLLPVSMQSFLEPYLENLVTTPFAPLFHGTQGNFSNEMAGSRRQPKHAPAAARKDYLDAVAALERTAALIAAAGMHVDPGMVFIWAYEVSGRVLADVRGRAPAALLLLAHYCVFLRVMERRIWYFRGWGSAGAAER</sequence>
<gene>
    <name evidence="4" type="ORF">BN1708_002085</name>
</gene>
<dbReference type="SMART" id="SM00066">
    <property type="entry name" value="GAL4"/>
    <property type="match status" value="1"/>
</dbReference>
<dbReference type="GO" id="GO:0008270">
    <property type="term" value="F:zinc ion binding"/>
    <property type="evidence" value="ECO:0007669"/>
    <property type="project" value="InterPro"/>
</dbReference>
<dbReference type="GO" id="GO:0001228">
    <property type="term" value="F:DNA-binding transcription activator activity, RNA polymerase II-specific"/>
    <property type="evidence" value="ECO:0007669"/>
    <property type="project" value="TreeGrafter"/>
</dbReference>
<dbReference type="PANTHER" id="PTHR47784:SF5">
    <property type="entry name" value="STEROL UPTAKE CONTROL PROTEIN 2"/>
    <property type="match status" value="1"/>
</dbReference>
<dbReference type="InterPro" id="IPR001138">
    <property type="entry name" value="Zn2Cys6_DnaBD"/>
</dbReference>
<feature type="region of interest" description="Disordered" evidence="2">
    <location>
        <begin position="335"/>
        <end position="386"/>
    </location>
</feature>
<proteinExistence type="predicted"/>
<dbReference type="Proteomes" id="UP000044602">
    <property type="component" value="Unassembled WGS sequence"/>
</dbReference>
<evidence type="ECO:0000259" key="3">
    <source>
        <dbReference type="SMART" id="SM00066"/>
    </source>
</evidence>
<evidence type="ECO:0000256" key="2">
    <source>
        <dbReference type="SAM" id="MobiDB-lite"/>
    </source>
</evidence>
<dbReference type="InterPro" id="IPR053157">
    <property type="entry name" value="Sterol_Uptake_Regulator"/>
</dbReference>
<dbReference type="SUPFAM" id="SSF57701">
    <property type="entry name" value="Zn2/Cys6 DNA-binding domain"/>
    <property type="match status" value="1"/>
</dbReference>
<dbReference type="EMBL" id="CVQH01001113">
    <property type="protein sequence ID" value="CRJ95964.1"/>
    <property type="molecule type" value="Genomic_DNA"/>
</dbReference>
<dbReference type="InterPro" id="IPR054505">
    <property type="entry name" value="Myb_DNA-bind_8"/>
</dbReference>
<dbReference type="Pfam" id="PF22980">
    <property type="entry name" value="Myb_DNA-bind_8"/>
    <property type="match status" value="1"/>
</dbReference>
<feature type="compositionally biased region" description="Basic residues" evidence="2">
    <location>
        <begin position="64"/>
        <end position="75"/>
    </location>
</feature>
<dbReference type="InterPro" id="IPR036864">
    <property type="entry name" value="Zn2-C6_fun-type_DNA-bd_sf"/>
</dbReference>
<accession>A0A0G4KH66</accession>